<dbReference type="PANTHER" id="PTHR43528">
    <property type="entry name" value="ALPHA-KETOGLUTARATE PERMEASE"/>
    <property type="match status" value="1"/>
</dbReference>
<dbReference type="Gene3D" id="1.20.1250.20">
    <property type="entry name" value="MFS general substrate transporter like domains"/>
    <property type="match status" value="1"/>
</dbReference>
<dbReference type="InterPro" id="IPR005828">
    <property type="entry name" value="MFS_sugar_transport-like"/>
</dbReference>
<protein>
    <submittedName>
        <fullName evidence="10">Major facilitator superfamily permease</fullName>
    </submittedName>
</protein>
<dbReference type="GO" id="GO:0015293">
    <property type="term" value="F:symporter activity"/>
    <property type="evidence" value="ECO:0007669"/>
    <property type="project" value="UniProtKB-KW"/>
</dbReference>
<accession>A0A9X0H2Q4</accession>
<dbReference type="EMBL" id="LJQF01000249">
    <property type="protein sequence ID" value="KPX10771.1"/>
    <property type="molecule type" value="Genomic_DNA"/>
</dbReference>
<keyword evidence="7 8" id="KW-0472">Membrane</keyword>
<reference evidence="10 11" key="1">
    <citation type="submission" date="2015-09" db="EMBL/GenBank/DDBJ databases">
        <title>Genome announcement of multiple Pseudomonas syringae strains.</title>
        <authorList>
            <person name="Thakur S."/>
            <person name="Wang P.W."/>
            <person name="Gong Y."/>
            <person name="Weir B.S."/>
            <person name="Guttman D.S."/>
        </authorList>
    </citation>
    <scope>NUCLEOTIDE SEQUENCE [LARGE SCALE GENOMIC DNA]</scope>
    <source>
        <strain evidence="10 11">ICMP9757</strain>
    </source>
</reference>
<dbReference type="PANTHER" id="PTHR43528:SF1">
    <property type="entry name" value="ALPHA-KETOGLUTARATE PERMEASE"/>
    <property type="match status" value="1"/>
</dbReference>
<comment type="subcellular location">
    <subcellularLocation>
        <location evidence="1">Cell membrane</location>
        <topology evidence="1">Multi-pass membrane protein</topology>
    </subcellularLocation>
</comment>
<evidence type="ECO:0000256" key="3">
    <source>
        <dbReference type="ARBA" id="ARBA00022475"/>
    </source>
</evidence>
<evidence type="ECO:0000259" key="9">
    <source>
        <dbReference type="PROSITE" id="PS50850"/>
    </source>
</evidence>
<evidence type="ECO:0000256" key="1">
    <source>
        <dbReference type="ARBA" id="ARBA00004651"/>
    </source>
</evidence>
<evidence type="ECO:0000256" key="7">
    <source>
        <dbReference type="ARBA" id="ARBA00023136"/>
    </source>
</evidence>
<dbReference type="InterPro" id="IPR051084">
    <property type="entry name" value="H+-coupled_symporters"/>
</dbReference>
<keyword evidence="3" id="KW-1003">Cell membrane</keyword>
<feature type="transmembrane region" description="Helical" evidence="8">
    <location>
        <begin position="58"/>
        <end position="81"/>
    </location>
</feature>
<organism evidence="10 11">
    <name type="scientific">Pseudomonas syringae pv. daphniphylli</name>
    <dbReference type="NCBI Taxonomy" id="264455"/>
    <lineage>
        <taxon>Bacteria</taxon>
        <taxon>Pseudomonadati</taxon>
        <taxon>Pseudomonadota</taxon>
        <taxon>Gammaproteobacteria</taxon>
        <taxon>Pseudomonadales</taxon>
        <taxon>Pseudomonadaceae</taxon>
        <taxon>Pseudomonas</taxon>
        <taxon>Pseudomonas syringae</taxon>
    </lineage>
</organism>
<dbReference type="SUPFAM" id="SSF103473">
    <property type="entry name" value="MFS general substrate transporter"/>
    <property type="match status" value="1"/>
</dbReference>
<dbReference type="GO" id="GO:0005886">
    <property type="term" value="C:plasma membrane"/>
    <property type="evidence" value="ECO:0007669"/>
    <property type="project" value="UniProtKB-SubCell"/>
</dbReference>
<comment type="caution">
    <text evidence="10">The sequence shown here is derived from an EMBL/GenBank/DDBJ whole genome shotgun (WGS) entry which is preliminary data.</text>
</comment>
<dbReference type="RefSeq" id="WP_247617855.1">
    <property type="nucleotide sequence ID" value="NZ_JYHD01000170.1"/>
</dbReference>
<evidence type="ECO:0000256" key="4">
    <source>
        <dbReference type="ARBA" id="ARBA00022692"/>
    </source>
</evidence>
<keyword evidence="4 8" id="KW-0812">Transmembrane</keyword>
<evidence type="ECO:0000256" key="6">
    <source>
        <dbReference type="ARBA" id="ARBA00022989"/>
    </source>
</evidence>
<dbReference type="InterPro" id="IPR036259">
    <property type="entry name" value="MFS_trans_sf"/>
</dbReference>
<keyword evidence="5" id="KW-0769">Symport</keyword>
<evidence type="ECO:0000256" key="2">
    <source>
        <dbReference type="ARBA" id="ARBA00022448"/>
    </source>
</evidence>
<evidence type="ECO:0000256" key="5">
    <source>
        <dbReference type="ARBA" id="ARBA00022847"/>
    </source>
</evidence>
<evidence type="ECO:0000313" key="10">
    <source>
        <dbReference type="EMBL" id="KPX10771.1"/>
    </source>
</evidence>
<feature type="domain" description="Major facilitator superfamily (MFS) profile" evidence="9">
    <location>
        <begin position="20"/>
        <end position="98"/>
    </location>
</feature>
<name>A0A9X0H2Q4_PSESX</name>
<feature type="transmembrane region" description="Helical" evidence="8">
    <location>
        <begin position="21"/>
        <end position="46"/>
    </location>
</feature>
<keyword evidence="2" id="KW-0813">Transport</keyword>
<proteinExistence type="predicted"/>
<evidence type="ECO:0000313" key="11">
    <source>
        <dbReference type="Proteomes" id="UP000050345"/>
    </source>
</evidence>
<sequence>MNSVASMMEQQSAPASLRRAAAAATVGNVLEIYDFIAFGIFAIPISKVFFPAVSELNAMLLTMGTFAAGFLARPIGALVLGRYADSVGRKKALSLRKV</sequence>
<evidence type="ECO:0000256" key="8">
    <source>
        <dbReference type="SAM" id="Phobius"/>
    </source>
</evidence>
<dbReference type="AlphaFoldDB" id="A0A9X0H2Q4"/>
<dbReference type="Pfam" id="PF00083">
    <property type="entry name" value="Sugar_tr"/>
    <property type="match status" value="1"/>
</dbReference>
<dbReference type="InterPro" id="IPR020846">
    <property type="entry name" value="MFS_dom"/>
</dbReference>
<gene>
    <name evidence="10" type="ORF">ALO73_02772</name>
</gene>
<keyword evidence="6 8" id="KW-1133">Transmembrane helix</keyword>
<dbReference type="Proteomes" id="UP000050345">
    <property type="component" value="Unassembled WGS sequence"/>
</dbReference>
<dbReference type="PROSITE" id="PS50850">
    <property type="entry name" value="MFS"/>
    <property type="match status" value="1"/>
</dbReference>